<evidence type="ECO:0000256" key="4">
    <source>
        <dbReference type="SAM" id="MobiDB-lite"/>
    </source>
</evidence>
<dbReference type="Proteomes" id="UP000193920">
    <property type="component" value="Unassembled WGS sequence"/>
</dbReference>
<dbReference type="PROSITE" id="PS00012">
    <property type="entry name" value="PHOSPHOPANTETHEINE"/>
    <property type="match status" value="4"/>
</dbReference>
<feature type="region of interest" description="Disordered" evidence="4">
    <location>
        <begin position="2226"/>
        <end position="2252"/>
    </location>
</feature>
<dbReference type="InterPro" id="IPR023213">
    <property type="entry name" value="CAT-like_dom_sf"/>
</dbReference>
<feature type="region of interest" description="Disordered" evidence="4">
    <location>
        <begin position="1140"/>
        <end position="1159"/>
    </location>
</feature>
<dbReference type="OrthoDB" id="4920779at2759"/>
<evidence type="ECO:0000259" key="5">
    <source>
        <dbReference type="PROSITE" id="PS50075"/>
    </source>
</evidence>
<dbReference type="FunFam" id="3.30.300.30:FF:000015">
    <property type="entry name" value="Nonribosomal peptide synthase SidD"/>
    <property type="match status" value="3"/>
</dbReference>
<dbReference type="NCBIfam" id="TIGR01733">
    <property type="entry name" value="AA-adenyl-dom"/>
    <property type="match status" value="3"/>
</dbReference>
<dbReference type="Pfam" id="PF00550">
    <property type="entry name" value="PP-binding"/>
    <property type="match status" value="4"/>
</dbReference>
<dbReference type="EMBL" id="MCOG01000177">
    <property type="protein sequence ID" value="ORY29852.1"/>
    <property type="molecule type" value="Genomic_DNA"/>
</dbReference>
<evidence type="ECO:0000313" key="7">
    <source>
        <dbReference type="Proteomes" id="UP000193920"/>
    </source>
</evidence>
<feature type="domain" description="Carrier" evidence="5">
    <location>
        <begin position="1939"/>
        <end position="2016"/>
    </location>
</feature>
<dbReference type="InterPro" id="IPR025110">
    <property type="entry name" value="AMP-bd_C"/>
</dbReference>
<keyword evidence="7" id="KW-1185">Reference proteome</keyword>
<feature type="compositionally biased region" description="Basic and acidic residues" evidence="4">
    <location>
        <begin position="2234"/>
        <end position="2250"/>
    </location>
</feature>
<sequence>MSTNLKKILLTMDELSECSIKPIYQSFMKQELTLKMYSYSLQKDLMNDINEFCRKHDTSIHSFFQANLLEYLYFVNFKNNLIFMGNIKRKKNNYSVEDIDANLLVLRCQPTFTLLDVINELEKLVKENEKSLLENDLKEKFQDSIKVFYSFIPLDSEMKAFSKGLNSEFIMNFDSESNFLNVLYLENLMLEKELELIIGRILHLAAQNMKRPSKNTLPTLNQLNILPTTEEKLIMEFNDYKMVENNRFLNSKGYPKETVKRKVDIFEESFSYDKYTFTDVLSCICKKYSHCYYINDGSRRLTFQEIDKVSNSVAHYIIEKIKNLNRKPNDIVIPIISKKNWPLVASMYGIIKSGCVALLIDPSSNPPERLKYILQEVKATFAFYDESISRPMKINENKNYYEDPKVEFISLNRFDFDHDVSEVKRIGTPQDKLFVFFTSGSTGKPKGVTIQCNTLMNVGKYVYDVTRYPLEKSISVASIGFVAFILELAYNMLCASELYLVSDEKRTDIPGILSIIFKEKVRNLFLTPSYFNFLVGVNGKMGNMLLEGIRNTVFLGESINNLSLPSRKFIQDHSEGMQFNVLLGSTESLMISLETDFQQVTNSVGHPIDNVHVYILDEQHQLCPVGFEGELCISAGHGISNNYIHLEGENQKSFIPNPFTSDENHHILFKTGDIARWNSSGCIEYVDRKDSQIKVRGRRIELGEIEDVMKKMAKVLSAAVVKKVLSGNECLVGYYIGSQTISYYEFRKELNKFLPTYMIPNYFVKLNELYYNTNGKLNRKAFPDPSLDDILNSKYLPLETPTEKRLAEIFSHVFNIDVGKIGRKSSFVELGGDSVKAIEIISEIQKKFSVRLSLKKLSDYLTIESLAHHITDQKKLKNNKGNMIAIERDRRKIFLPSPPPTPTPFESESEFESLSDSLNPHDETIYPITSQQMDIYLYCVKHEESVNYNISTIFKLSDDVDIDRLKQSIIKLMTRHTILKSRFESRKISDTSTIYGIIDENMEIEFEEYHWNTAHSFVRPFNLRTGPLIRIGFIDTKYILVDIHHIIFDGYSLKIFMEDLNKLYYIEVEEKEYSDNDDNEFEDEYERDRVRATDVNFSDYALSWDHRMKKGKFNEQLEFYRRMFEDEDFTLLSISNRSNESLTNDDDEDNDKKEEEEKEDIKAVKSIKKRISKEQSLQINHYVKKLGVSKTAFFMTLYYYILSRYSGQESIYTSMMNSNRKDQNLGIVGMFVNTTPLLLKFDQNTSMDHYMKNTMKVLKKIYDNSDVSFIEIRNRFKIPKVNNSFIYQPYYLLTRDEKNDKGVVKLTTIEEVFERLSLLSDKSQIDLAYNNENNSFDLNCSIFEYENEYELSINYNENRVDSRKIASVIESLLEIIGHMDLFSKNISEIPYLNSEMYHQVVFGFNANHCDITTRKLLYYEQIHENAMTNPEKVAIVFNGETISYRKLEEMSNVLGWYLRKQGVGRNDIIPVICERSYMYVVAILGISKACGAFLPIDPEFPEDRIVYMVGEVQPKIILKYLNYLSEEEDHITFLDDQYRVIDLKSIDYEKKVDYITYSNDIRDLCYVLFTSGTTGKPKGTMIRHDNLVNYNTVAYTIREEDYNRDNYEHALAFDKFTFDQSIAEIIYTLYHNKSIVFANDMQYNNPGLLAKLIQSEGIDFIYSTPSKVLNYLGDTSFQKSLKQIKVIIFGGENVSKDMIRKVYRFTDSKIFNEYGPTECTITSSIKNITPTSDNLIPDLITIGKPLCNYEMYILDKFMKPVPIGVEGELYIGGRGVGSGYLNRLELTRDRFLPNPFQGNPSDPYNKLYKTGDLGKWTEDGELICLGRMDFQVKIHGQRIELGEIEEVMKEVEAIDACTVIDRLNSGGEKFLVGYYTVKQGRSLQRNEIRNYLKKKLALYMIPNYFIEIPEIPITSNGKLDRRGLPEPTENDLIMNEYISPATETEIKLVDIYAKVLTLPSSVIGRTSDFYELGGDSLMAIKIISEIQNEFQMTIGMKDIMSRSTIQSLGQKIDESIANHEGNQVEIIPHREVDEYPITAQQMGIYLFCIKHKNSLTYNLPSVFRLREGLEMKRLKESILKLMERHPTLKSKFFEKEAEDGELSVYAKIDDSHPLEFEEYNYESVVRFLRPFDIKNDLLIRVGFVFDQYLLLDVHHIIFDGYSIELFVDELKLLYHGDDKKLSRHPILFSDYAFYLEDEIKKGKYLEKMTFYKDMLTNNDYNPLELPTIRGRRSQPTDDYTKEEEKEKYSVEEDEKTPHYYINTIPKKVHDAIKNFIKEKGLSSTSLFLTLYAYLLSKYSGQENVYLSIKNINRNNKYKLGLLGMLVSTQPLLLKFDKNISMEEYVRHTMNILMKMYEDQDISLIDIMNHIKIPIANISFIFQPNSLMKSHEAEEILTGLKYDELAEEKNFNSESIENMLHNVISHFQNKFDISFEIEERRDVYVYSILYNNQKYDAEIINRIGDSFLEIVSHIDQFSRGISNLPYIKPEEYNEILNNFNANQCEMNTGRLYHEQIHENAMAHPEKGAIVFQGETISYRKLDKMSNTLGWYLRKKGVGRNDIIPVISERSYWYVVAILGILKAGGAFLPIDPEFPEDRITYMIEEVQPKIILKYISRHHKKEKDTLNSLNEKYHNILDLGLISYNENTDDLESINDLQDLCYVIFTSGTTGKPKGTLIRHENWLNYNLHGYTLSNNNNKNSNIKNDLFERAISIVKFTFDQSMSELFYPLYHGKSVILCNETEMNDPEKIAKLINRYHVDSIFSTPSRINNYMKFEDFRSSLSKIKLLQFGGENLTLDTLIKFKDYPSITIFNEYGPTECTVTATLKKCHSESYRSHSIGKPLCNYVIYILDKYMRPVPIGVEGEIYIGGRGVGCGYLNKEELTHERFIPNPFLYDDGGKEKVEVGKNTYNKIIYRTGDLGKWTEEGEIIYLGRRDFQVKIHGQRIELGEIEEVIKEIEGIESCVVMDKLNSMGEQFLVGYYVGKGDSEIKRSDIRGYLKAKLPLYMIPNYFIEVKEMPMNANGKLERRALPEPTENDLIINEYIKPETETEDKLVEIYSKVLKVNSEGVGRTADFFELGGDSLTAIRMISEVQKTFLVRIDLKNVMDNPTVEALAGCIDEMKLTTERPIEIIPKYHRNDYPITSQQMGVYLDSTKNENSLIYNNPGIFKINKDTDKERLKEAILRIIDKHPVLKSKFIAKEVGNESTIFGIIHNELFQFDFEEYSSMEDVLAFIRPFDLEKDTLIRVGFLRNEYLLFDVHHIIFDGFSKEILARELNEFYYSEYEVVNDDSINFVDYAIYVSESIATGKYDQQLQFYRDMFSNKEISPFELLNSNNRNKDKRGDEEELIKESIYENKITKEKSKLIKNYVNRKGVSVTSFFLTIYGYVMSKYSGKENFFTSIINTNRNNGSLIDLIGMFVSTQPLLLDFNSDISLEEYIKRIMQLLLNIYKSQNISLTEIKKKIQLPTVNNAFLYQPYAIVEYQDKVSQVIDTVTIEELLSKMDDARSQSNINAIKNIFDHEKLKFDIIFNVIERKEHFEILIEYNENKFNSERIRSIGESVVKMINHMDQYNENVSEIPYIEPSMYKEVVYGFNSNRCDVRTDKLFHEKIHESAIAHPEKCALVFNDERISYRRLDEMSNALGWYLRKQGVGRNDIIPVISERSYRYVVAILGILKAGGAFLPIDPEFPEDRITYIIEEVQPKVILKYLDYLNVDHLPLLSKLSNRYELTDIMSINYSENLDYLESVNEFHDLGYIIFTSGTTGKPKGTMIRHDNIINYCQCGFRTRDINSFCDDFNIALSFTKFTFDISIEEIVYPLYHEKTVVICNDREFNDPSLLGRLIKKNKVDFMETTPLRIQSYLGCEEFREALTDFKVIIYGGESLKQENVLELKKNTKAAIYNTYGPTECTVTCTIKLMDDFNNNMITIGTPFLNSEIYILDKYKKPVPIGVEGEIYIGGRGVGTGYLNREDLTQEQFISNPFRSLDDDSDGNCDEQYNKIYKSGDLGAWTEEGEVLCLGRTDFQVKIHGQRIELGEIEEVVKTMKEIESCLVIDKLNPKGEKYLVGYYISEKTMKIYPSDIRKYLKSKLPNYMIPNYFIEIKEIPLNLHGKLDRRALPEPNENNLISNEYIKPETETEIKLAEIYSKVLNIDSNKIGRTSDFYELGGDSLIAIRLIAEIQKEFQITVGMRNIMDNETVESMGHYIDNVKNNDENKIEIIPNYRQNKYPITSQQMGVYLDSVKNENSIIYNIPNIYKLNETIDKERLKESIMKLISKHRVLKSIFKDEKVNEEESKIFGIIDEEFENKFEFEEYSVENAINFVRPFDLEKGPLIRVGFIEDQYLLIDIHHIIFDGFSGTIFIEEMNKIYNNNSKVINEDNNEESNISFIDYAIYMNEKIEKGKYENQIAFYKKLFENEDIQELSLPDNRIKENKYDNEETNKQYVKSSLIEKEISEDQSKLIKEYIKRNNLTVTSFFLTIYGYIMSKYSGNKIFTLQ</sequence>
<dbReference type="InterPro" id="IPR000873">
    <property type="entry name" value="AMP-dep_synth/lig_dom"/>
</dbReference>
<dbReference type="Gene3D" id="3.40.50.980">
    <property type="match status" value="8"/>
</dbReference>
<evidence type="ECO:0000256" key="3">
    <source>
        <dbReference type="ARBA" id="ARBA00022598"/>
    </source>
</evidence>
<dbReference type="SUPFAM" id="SSF47336">
    <property type="entry name" value="ACP-like"/>
    <property type="match status" value="4"/>
</dbReference>
<keyword evidence="1" id="KW-0596">Phosphopantetheine</keyword>
<name>A0A1Y2B4U1_9FUNG</name>
<organism evidence="6 7">
    <name type="scientific">Neocallimastix californiae</name>
    <dbReference type="NCBI Taxonomy" id="1754190"/>
    <lineage>
        <taxon>Eukaryota</taxon>
        <taxon>Fungi</taxon>
        <taxon>Fungi incertae sedis</taxon>
        <taxon>Chytridiomycota</taxon>
        <taxon>Chytridiomycota incertae sedis</taxon>
        <taxon>Neocallimastigomycetes</taxon>
        <taxon>Neocallimastigales</taxon>
        <taxon>Neocallimastigaceae</taxon>
        <taxon>Neocallimastix</taxon>
    </lineage>
</organism>
<proteinExistence type="predicted"/>
<feature type="domain" description="Carrier" evidence="5">
    <location>
        <begin position="3045"/>
        <end position="3122"/>
    </location>
</feature>
<dbReference type="Gene3D" id="3.30.559.10">
    <property type="entry name" value="Chloramphenicol acetyltransferase-like domain"/>
    <property type="match status" value="4"/>
</dbReference>
<dbReference type="PROSITE" id="PS00455">
    <property type="entry name" value="AMP_BINDING"/>
    <property type="match status" value="4"/>
</dbReference>
<dbReference type="Gene3D" id="3.30.559.30">
    <property type="entry name" value="Nonribosomal peptide synthetase, condensation domain"/>
    <property type="match status" value="4"/>
</dbReference>
<dbReference type="FunFam" id="3.40.50.980:FF:000001">
    <property type="entry name" value="Non-ribosomal peptide synthetase"/>
    <property type="match status" value="2"/>
</dbReference>
<dbReference type="Pfam" id="PF00501">
    <property type="entry name" value="AMP-binding"/>
    <property type="match status" value="4"/>
</dbReference>
<feature type="domain" description="Carrier" evidence="5">
    <location>
        <begin position="797"/>
        <end position="874"/>
    </location>
</feature>
<comment type="caution">
    <text evidence="6">The sequence shown here is derived from an EMBL/GenBank/DDBJ whole genome shotgun (WGS) entry which is preliminary data.</text>
</comment>
<dbReference type="InterPro" id="IPR020806">
    <property type="entry name" value="PKS_PP-bd"/>
</dbReference>
<dbReference type="Gene3D" id="3.30.300.30">
    <property type="match status" value="4"/>
</dbReference>
<dbReference type="InterPro" id="IPR020845">
    <property type="entry name" value="AMP-binding_CS"/>
</dbReference>
<dbReference type="Pfam" id="PF00668">
    <property type="entry name" value="Condensation"/>
    <property type="match status" value="4"/>
</dbReference>
<dbReference type="GO" id="GO:0031177">
    <property type="term" value="F:phosphopantetheine binding"/>
    <property type="evidence" value="ECO:0007669"/>
    <property type="project" value="InterPro"/>
</dbReference>
<evidence type="ECO:0000256" key="2">
    <source>
        <dbReference type="ARBA" id="ARBA00022553"/>
    </source>
</evidence>
<evidence type="ECO:0000313" key="6">
    <source>
        <dbReference type="EMBL" id="ORY29852.1"/>
    </source>
</evidence>
<dbReference type="SUPFAM" id="SSF52777">
    <property type="entry name" value="CoA-dependent acyltransferases"/>
    <property type="match status" value="7"/>
</dbReference>
<accession>A0A1Y2B4U1</accession>
<dbReference type="Pfam" id="PF13193">
    <property type="entry name" value="AMP-binding_C"/>
    <property type="match status" value="3"/>
</dbReference>
<dbReference type="NCBIfam" id="NF003417">
    <property type="entry name" value="PRK04813.1"/>
    <property type="match status" value="4"/>
</dbReference>
<dbReference type="STRING" id="1754190.A0A1Y2B4U1"/>
<dbReference type="InterPro" id="IPR045851">
    <property type="entry name" value="AMP-bd_C_sf"/>
</dbReference>
<dbReference type="InterPro" id="IPR010071">
    <property type="entry name" value="AA_adenyl_dom"/>
</dbReference>
<dbReference type="Gene3D" id="1.10.1200.10">
    <property type="entry name" value="ACP-like"/>
    <property type="match status" value="4"/>
</dbReference>
<feature type="compositionally biased region" description="Basic and acidic residues" evidence="4">
    <location>
        <begin position="1150"/>
        <end position="1159"/>
    </location>
</feature>
<dbReference type="SMART" id="SM00823">
    <property type="entry name" value="PKS_PP"/>
    <property type="match status" value="4"/>
</dbReference>
<protein>
    <submittedName>
        <fullName evidence="6">Acetyl-CoA synthetase-like protein</fullName>
    </submittedName>
</protein>
<reference evidence="6 7" key="1">
    <citation type="submission" date="2016-08" db="EMBL/GenBank/DDBJ databases">
        <title>A Parts List for Fungal Cellulosomes Revealed by Comparative Genomics.</title>
        <authorList>
            <consortium name="DOE Joint Genome Institute"/>
            <person name="Haitjema C.H."/>
            <person name="Gilmore S.P."/>
            <person name="Henske J.K."/>
            <person name="Solomon K.V."/>
            <person name="De Groot R."/>
            <person name="Kuo A."/>
            <person name="Mondo S.J."/>
            <person name="Salamov A.A."/>
            <person name="Labutti K."/>
            <person name="Zhao Z."/>
            <person name="Chiniquy J."/>
            <person name="Barry K."/>
            <person name="Brewer H.M."/>
            <person name="Purvine S.O."/>
            <person name="Wright A.T."/>
            <person name="Boxma B."/>
            <person name="Van Alen T."/>
            <person name="Hackstein J.H."/>
            <person name="Baker S.E."/>
            <person name="Grigoriev I.V."/>
            <person name="O'Malley M.A."/>
        </authorList>
    </citation>
    <scope>NUCLEOTIDE SEQUENCE [LARGE SCALE GENOMIC DNA]</scope>
    <source>
        <strain evidence="6 7">G1</strain>
    </source>
</reference>
<dbReference type="InterPro" id="IPR001242">
    <property type="entry name" value="Condensation_dom"/>
</dbReference>
<dbReference type="SMART" id="SM01294">
    <property type="entry name" value="PKS_PP_betabranch"/>
    <property type="match status" value="1"/>
</dbReference>
<dbReference type="CDD" id="cd05930">
    <property type="entry name" value="A_NRPS"/>
    <property type="match status" value="3"/>
</dbReference>
<dbReference type="GO" id="GO:0044550">
    <property type="term" value="P:secondary metabolite biosynthetic process"/>
    <property type="evidence" value="ECO:0007669"/>
    <property type="project" value="TreeGrafter"/>
</dbReference>
<dbReference type="InterPro" id="IPR036736">
    <property type="entry name" value="ACP-like_sf"/>
</dbReference>
<dbReference type="PANTHER" id="PTHR45527">
    <property type="entry name" value="NONRIBOSOMAL PEPTIDE SYNTHETASE"/>
    <property type="match status" value="1"/>
</dbReference>
<dbReference type="PANTHER" id="PTHR45527:SF1">
    <property type="entry name" value="FATTY ACID SYNTHASE"/>
    <property type="match status" value="1"/>
</dbReference>
<evidence type="ECO:0000256" key="1">
    <source>
        <dbReference type="ARBA" id="ARBA00022450"/>
    </source>
</evidence>
<dbReference type="GO" id="GO:0043041">
    <property type="term" value="P:amino acid activation for nonribosomal peptide biosynthetic process"/>
    <property type="evidence" value="ECO:0007669"/>
    <property type="project" value="TreeGrafter"/>
</dbReference>
<keyword evidence="3" id="KW-0436">Ligase</keyword>
<dbReference type="InterPro" id="IPR006162">
    <property type="entry name" value="Ppantetheine_attach_site"/>
</dbReference>
<dbReference type="InterPro" id="IPR009081">
    <property type="entry name" value="PP-bd_ACP"/>
</dbReference>
<keyword evidence="2" id="KW-0597">Phosphoprotein</keyword>
<dbReference type="SUPFAM" id="SSF56801">
    <property type="entry name" value="Acetyl-CoA synthetase-like"/>
    <property type="match status" value="4"/>
</dbReference>
<gene>
    <name evidence="6" type="ORF">LY90DRAFT_627531</name>
</gene>
<feature type="domain" description="Carrier" evidence="5">
    <location>
        <begin position="4132"/>
        <end position="4209"/>
    </location>
</feature>
<dbReference type="GO" id="GO:0016874">
    <property type="term" value="F:ligase activity"/>
    <property type="evidence" value="ECO:0007669"/>
    <property type="project" value="UniProtKB-KW"/>
</dbReference>
<dbReference type="PROSITE" id="PS50075">
    <property type="entry name" value="CARRIER"/>
    <property type="match status" value="4"/>
</dbReference>
<dbReference type="Gene3D" id="2.30.38.10">
    <property type="entry name" value="Luciferase, Domain 3"/>
    <property type="match status" value="4"/>
</dbReference>
<dbReference type="GO" id="GO:0005737">
    <property type="term" value="C:cytoplasm"/>
    <property type="evidence" value="ECO:0007669"/>
    <property type="project" value="TreeGrafter"/>
</dbReference>